<protein>
    <recommendedName>
        <fullName evidence="6">Ribosome rescue factor SmrB</fullName>
        <ecNumber evidence="6">3.1.-.-</ecNumber>
    </recommendedName>
</protein>
<feature type="domain" description="Smr" evidence="8">
    <location>
        <begin position="106"/>
        <end position="181"/>
    </location>
</feature>
<evidence type="ECO:0000256" key="6">
    <source>
        <dbReference type="HAMAP-Rule" id="MF_01042"/>
    </source>
</evidence>
<comment type="subunit">
    <text evidence="6">Associates with collided ribosomes, but not with correctly translating polysomes.</text>
</comment>
<name>A0AAW8R0I1_9ALTE</name>
<dbReference type="RefSeq" id="WP_311361702.1">
    <property type="nucleotide sequence ID" value="NZ_JAVRIE010000003.1"/>
</dbReference>
<dbReference type="GO" id="GO:0004521">
    <property type="term" value="F:RNA endonuclease activity"/>
    <property type="evidence" value="ECO:0007669"/>
    <property type="project" value="UniProtKB-UniRule"/>
</dbReference>
<sequence length="190" mass="21675">MPKKVKNTESHSHNQDELSFSRLFADAKPVKHDKYVLTVDEKKQSRRKKHQATNQLEKKANALFEFSDGFEANLLNHGPLRYVKEGERSDEVKRLRNGEIPPDLILDLHGMNAQNAKHEIAALIYEAHKKHLHCVCIVHGLGAGVLKRKVPSWLVQHPFVMGFHQAPLEWGGSGALLALIQQNDEHRKYD</sequence>
<dbReference type="InterPro" id="IPR002625">
    <property type="entry name" value="Smr_dom"/>
</dbReference>
<dbReference type="PANTHER" id="PTHR35562:SF1">
    <property type="entry name" value="UPF0115 PROTEIN YFCN"/>
    <property type="match status" value="1"/>
</dbReference>
<evidence type="ECO:0000256" key="1">
    <source>
        <dbReference type="ARBA" id="ARBA00022722"/>
    </source>
</evidence>
<evidence type="ECO:0000313" key="9">
    <source>
        <dbReference type="EMBL" id="MDT0582933.1"/>
    </source>
</evidence>
<keyword evidence="4 6" id="KW-0378">Hydrolase</keyword>
<comment type="function">
    <text evidence="6">Acts as a ribosome collision sensor. Detects stalled/collided disomes (pairs of ribosomes where the leading ribosome is stalled and a second ribosome has collided with it) and endonucleolytically cleaves mRNA at the 5' boundary of the stalled ribosome. Stalled/collided disomes form a new interface (primarily via the 30S subunits) that binds SmrB. Cleaved mRNA becomes available for tmRNA ligation, leading to ribosomal subunit dissociation and rescue of stalled ribosomes.</text>
</comment>
<dbReference type="Pfam" id="PF01713">
    <property type="entry name" value="Smr"/>
    <property type="match status" value="1"/>
</dbReference>
<reference evidence="9 10" key="1">
    <citation type="submission" date="2023-09" db="EMBL/GenBank/DDBJ databases">
        <authorList>
            <person name="Rey-Velasco X."/>
        </authorList>
    </citation>
    <scope>NUCLEOTIDE SEQUENCE [LARGE SCALE GENOMIC DNA]</scope>
    <source>
        <strain evidence="9 10">W409</strain>
    </source>
</reference>
<dbReference type="Gene3D" id="3.30.1370.110">
    <property type="match status" value="1"/>
</dbReference>
<accession>A0AAW8R0I1</accession>
<keyword evidence="1 6" id="KW-0540">Nuclease</keyword>
<dbReference type="NCBIfam" id="NF003432">
    <property type="entry name" value="PRK04946.1"/>
    <property type="match status" value="1"/>
</dbReference>
<evidence type="ECO:0000256" key="3">
    <source>
        <dbReference type="ARBA" id="ARBA00022759"/>
    </source>
</evidence>
<keyword evidence="10" id="KW-1185">Reference proteome</keyword>
<feature type="compositionally biased region" description="Basic and acidic residues" evidence="7">
    <location>
        <begin position="1"/>
        <end position="16"/>
    </location>
</feature>
<dbReference type="PANTHER" id="PTHR35562">
    <property type="entry name" value="DNA ENDONUCLEASE SMRA-RELATED"/>
    <property type="match status" value="1"/>
</dbReference>
<keyword evidence="5 6" id="KW-0694">RNA-binding</keyword>
<dbReference type="SMART" id="SM00463">
    <property type="entry name" value="SMR"/>
    <property type="match status" value="1"/>
</dbReference>
<evidence type="ECO:0000256" key="7">
    <source>
        <dbReference type="SAM" id="MobiDB-lite"/>
    </source>
</evidence>
<dbReference type="GO" id="GO:0072344">
    <property type="term" value="P:rescue of stalled ribosome"/>
    <property type="evidence" value="ECO:0007669"/>
    <property type="project" value="UniProtKB-UniRule"/>
</dbReference>
<dbReference type="GO" id="GO:0019843">
    <property type="term" value="F:rRNA binding"/>
    <property type="evidence" value="ECO:0007669"/>
    <property type="project" value="UniProtKB-UniRule"/>
</dbReference>
<evidence type="ECO:0000259" key="8">
    <source>
        <dbReference type="PROSITE" id="PS50828"/>
    </source>
</evidence>
<dbReference type="EC" id="3.1.-.-" evidence="6"/>
<dbReference type="EMBL" id="JAVRIE010000003">
    <property type="protein sequence ID" value="MDT0582933.1"/>
    <property type="molecule type" value="Genomic_DNA"/>
</dbReference>
<evidence type="ECO:0000256" key="4">
    <source>
        <dbReference type="ARBA" id="ARBA00022801"/>
    </source>
</evidence>
<keyword evidence="2 6" id="KW-0699">rRNA-binding</keyword>
<dbReference type="PROSITE" id="PS50828">
    <property type="entry name" value="SMR"/>
    <property type="match status" value="1"/>
</dbReference>
<dbReference type="InterPro" id="IPR036063">
    <property type="entry name" value="Smr_dom_sf"/>
</dbReference>
<gene>
    <name evidence="6 9" type="primary">smrB</name>
    <name evidence="9" type="ORF">RM544_10310</name>
</gene>
<evidence type="ECO:0000313" key="10">
    <source>
        <dbReference type="Proteomes" id="UP001249020"/>
    </source>
</evidence>
<comment type="similarity">
    <text evidence="6">Belongs to the SmrB family.</text>
</comment>
<dbReference type="GO" id="GO:0016787">
    <property type="term" value="F:hydrolase activity"/>
    <property type="evidence" value="ECO:0007669"/>
    <property type="project" value="UniProtKB-KW"/>
</dbReference>
<dbReference type="AlphaFoldDB" id="A0AAW8R0I1"/>
<dbReference type="HAMAP" id="MF_01042">
    <property type="entry name" value="SmrB"/>
    <property type="match status" value="1"/>
</dbReference>
<dbReference type="Proteomes" id="UP001249020">
    <property type="component" value="Unassembled WGS sequence"/>
</dbReference>
<evidence type="ECO:0000256" key="5">
    <source>
        <dbReference type="ARBA" id="ARBA00022884"/>
    </source>
</evidence>
<comment type="caution">
    <text evidence="9">The sequence shown here is derived from an EMBL/GenBank/DDBJ whole genome shotgun (WGS) entry which is preliminary data.</text>
</comment>
<dbReference type="SUPFAM" id="SSF160443">
    <property type="entry name" value="SMR domain-like"/>
    <property type="match status" value="1"/>
</dbReference>
<keyword evidence="3 6" id="KW-0255">Endonuclease</keyword>
<evidence type="ECO:0000256" key="2">
    <source>
        <dbReference type="ARBA" id="ARBA00022730"/>
    </source>
</evidence>
<organism evidence="9 10">
    <name type="scientific">Brumicola blandensis</name>
    <dbReference type="NCBI Taxonomy" id="3075611"/>
    <lineage>
        <taxon>Bacteria</taxon>
        <taxon>Pseudomonadati</taxon>
        <taxon>Pseudomonadota</taxon>
        <taxon>Gammaproteobacteria</taxon>
        <taxon>Alteromonadales</taxon>
        <taxon>Alteromonadaceae</taxon>
        <taxon>Brumicola</taxon>
    </lineage>
</organism>
<feature type="region of interest" description="Disordered" evidence="7">
    <location>
        <begin position="1"/>
        <end position="20"/>
    </location>
</feature>
<proteinExistence type="inferred from homology"/>
<dbReference type="InterPro" id="IPR022990">
    <property type="entry name" value="SmrB-like"/>
</dbReference>